<keyword evidence="9" id="KW-1185">Reference proteome</keyword>
<dbReference type="GO" id="GO:0006353">
    <property type="term" value="P:DNA-templated transcription termination"/>
    <property type="evidence" value="ECO:0007669"/>
    <property type="project" value="UniProtKB-UniRule"/>
</dbReference>
<keyword evidence="4 6" id="KW-0805">Transcription regulation</keyword>
<dbReference type="eggNOG" id="COG0781">
    <property type="taxonomic scope" value="Bacteria"/>
</dbReference>
<dbReference type="HAMAP" id="MF_00073">
    <property type="entry name" value="NusB"/>
    <property type="match status" value="1"/>
</dbReference>
<dbReference type="AlphaFoldDB" id="A3IKI6"/>
<comment type="caution">
    <text evidence="8">The sequence shown here is derived from an EMBL/GenBank/DDBJ whole genome shotgun (WGS) entry which is preliminary data.</text>
</comment>
<dbReference type="GO" id="GO:0031564">
    <property type="term" value="P:transcription antitermination"/>
    <property type="evidence" value="ECO:0007669"/>
    <property type="project" value="UniProtKB-KW"/>
</dbReference>
<proteinExistence type="inferred from homology"/>
<evidence type="ECO:0000256" key="3">
    <source>
        <dbReference type="ARBA" id="ARBA00022884"/>
    </source>
</evidence>
<gene>
    <name evidence="6 8" type="primary">nusB</name>
    <name evidence="8" type="ORF">CY0110_03864</name>
</gene>
<evidence type="ECO:0000256" key="1">
    <source>
        <dbReference type="ARBA" id="ARBA00005952"/>
    </source>
</evidence>
<feature type="domain" description="NusB/RsmB/TIM44" evidence="7">
    <location>
        <begin position="100"/>
        <end position="203"/>
    </location>
</feature>
<evidence type="ECO:0000259" key="7">
    <source>
        <dbReference type="Pfam" id="PF01029"/>
    </source>
</evidence>
<evidence type="ECO:0000256" key="4">
    <source>
        <dbReference type="ARBA" id="ARBA00023015"/>
    </source>
</evidence>
<dbReference type="PANTHER" id="PTHR11078:SF3">
    <property type="entry name" value="ANTITERMINATION NUSB DOMAIN-CONTAINING PROTEIN"/>
    <property type="match status" value="1"/>
</dbReference>
<dbReference type="InterPro" id="IPR006027">
    <property type="entry name" value="NusB_RsmB_TIM44"/>
</dbReference>
<dbReference type="Proteomes" id="UP000003781">
    <property type="component" value="Unassembled WGS sequence"/>
</dbReference>
<dbReference type="Gene3D" id="1.10.940.10">
    <property type="entry name" value="NusB-like"/>
    <property type="match status" value="1"/>
</dbReference>
<name>A3IKI6_9CHRO</name>
<evidence type="ECO:0000313" key="8">
    <source>
        <dbReference type="EMBL" id="EAZ93175.1"/>
    </source>
</evidence>
<dbReference type="PANTHER" id="PTHR11078">
    <property type="entry name" value="N UTILIZATION SUBSTANCE PROTEIN B-RELATED"/>
    <property type="match status" value="1"/>
</dbReference>
<dbReference type="OrthoDB" id="3528057at2"/>
<dbReference type="InterPro" id="IPR035926">
    <property type="entry name" value="NusB-like_sf"/>
</dbReference>
<evidence type="ECO:0000256" key="5">
    <source>
        <dbReference type="ARBA" id="ARBA00023163"/>
    </source>
</evidence>
<protein>
    <recommendedName>
        <fullName evidence="6">Transcription antitermination protein NusB</fullName>
    </recommendedName>
    <alternativeName>
        <fullName evidence="6">Antitermination factor NusB</fullName>
    </alternativeName>
</protein>
<dbReference type="CDD" id="cd00619">
    <property type="entry name" value="Terminator_NusB"/>
    <property type="match status" value="1"/>
</dbReference>
<dbReference type="NCBIfam" id="TIGR01951">
    <property type="entry name" value="nusB"/>
    <property type="match status" value="1"/>
</dbReference>
<dbReference type="GO" id="GO:0005829">
    <property type="term" value="C:cytosol"/>
    <property type="evidence" value="ECO:0007669"/>
    <property type="project" value="TreeGrafter"/>
</dbReference>
<evidence type="ECO:0000256" key="6">
    <source>
        <dbReference type="HAMAP-Rule" id="MF_00073"/>
    </source>
</evidence>
<evidence type="ECO:0000313" key="9">
    <source>
        <dbReference type="Proteomes" id="UP000003781"/>
    </source>
</evidence>
<keyword evidence="2 6" id="KW-0889">Transcription antitermination</keyword>
<comment type="function">
    <text evidence="6">Involved in transcription antitermination. Required for transcription of ribosomal RNA (rRNA) genes. Binds specifically to the boxA antiterminator sequence of the ribosomal RNA (rrn) operons.</text>
</comment>
<dbReference type="EMBL" id="AAXW01000003">
    <property type="protein sequence ID" value="EAZ93175.1"/>
    <property type="molecule type" value="Genomic_DNA"/>
</dbReference>
<organism evidence="8 9">
    <name type="scientific">Crocosphaera chwakensis CCY0110</name>
    <dbReference type="NCBI Taxonomy" id="391612"/>
    <lineage>
        <taxon>Bacteria</taxon>
        <taxon>Bacillati</taxon>
        <taxon>Cyanobacteriota</taxon>
        <taxon>Cyanophyceae</taxon>
        <taxon>Oscillatoriophycideae</taxon>
        <taxon>Chroococcales</taxon>
        <taxon>Aphanothecaceae</taxon>
        <taxon>Crocosphaera</taxon>
        <taxon>Crocosphaera chwakensis</taxon>
    </lineage>
</organism>
<dbReference type="InterPro" id="IPR011605">
    <property type="entry name" value="NusB_fam"/>
</dbReference>
<keyword evidence="3 6" id="KW-0694">RNA-binding</keyword>
<dbReference type="GO" id="GO:0003723">
    <property type="term" value="F:RNA binding"/>
    <property type="evidence" value="ECO:0007669"/>
    <property type="project" value="UniProtKB-UniRule"/>
</dbReference>
<evidence type="ECO:0000256" key="2">
    <source>
        <dbReference type="ARBA" id="ARBA00022814"/>
    </source>
</evidence>
<accession>A3IKI6</accession>
<dbReference type="Pfam" id="PF01029">
    <property type="entry name" value="NusB"/>
    <property type="match status" value="1"/>
</dbReference>
<keyword evidence="5 6" id="KW-0804">Transcription</keyword>
<dbReference type="RefSeq" id="WP_008273845.1">
    <property type="nucleotide sequence ID" value="NZ_AAXW01000003.1"/>
</dbReference>
<sequence>MPSRQQPRRIARELALLSLSQIKGKAEKLDKVELNDLTLAAIRALTSEVQDTLETASSEVKRGHNQLFQYEIKATTLESAKTMIKDALTLTQEAINRLANAVEFPEIIQLASQYEVREYTLELIGTINRRRQEIDQQLEAVLKDWQLRRLAKIDQDILRLAVAEILFLDVPEKVAINEAVELAKRYSDDDGYRFINGVLRRFTDHIKKN</sequence>
<dbReference type="SUPFAM" id="SSF48013">
    <property type="entry name" value="NusB-like"/>
    <property type="match status" value="1"/>
</dbReference>
<comment type="similarity">
    <text evidence="1 6">Belongs to the NusB family.</text>
</comment>
<reference evidence="8 9" key="1">
    <citation type="submission" date="2007-03" db="EMBL/GenBank/DDBJ databases">
        <authorList>
            <person name="Stal L."/>
            <person name="Ferriera S."/>
            <person name="Johnson J."/>
            <person name="Kravitz S."/>
            <person name="Beeson K."/>
            <person name="Sutton G."/>
            <person name="Rogers Y.-H."/>
            <person name="Friedman R."/>
            <person name="Frazier M."/>
            <person name="Venter J.C."/>
        </authorList>
    </citation>
    <scope>NUCLEOTIDE SEQUENCE [LARGE SCALE GENOMIC DNA]</scope>
    <source>
        <strain evidence="8 9">CCY0110</strain>
    </source>
</reference>